<dbReference type="EMBL" id="LAZR01014413">
    <property type="protein sequence ID" value="KKM17597.1"/>
    <property type="molecule type" value="Genomic_DNA"/>
</dbReference>
<evidence type="ECO:0000313" key="2">
    <source>
        <dbReference type="EMBL" id="KKM17597.1"/>
    </source>
</evidence>
<reference evidence="2" key="1">
    <citation type="journal article" date="2015" name="Nature">
        <title>Complex archaea that bridge the gap between prokaryotes and eukaryotes.</title>
        <authorList>
            <person name="Spang A."/>
            <person name="Saw J.H."/>
            <person name="Jorgensen S.L."/>
            <person name="Zaremba-Niedzwiedzka K."/>
            <person name="Martijn J."/>
            <person name="Lind A.E."/>
            <person name="van Eijk R."/>
            <person name="Schleper C."/>
            <person name="Guy L."/>
            <person name="Ettema T.J."/>
        </authorList>
    </citation>
    <scope>NUCLEOTIDE SEQUENCE</scope>
</reference>
<feature type="compositionally biased region" description="Basic and acidic residues" evidence="1">
    <location>
        <begin position="40"/>
        <end position="71"/>
    </location>
</feature>
<feature type="compositionally biased region" description="Basic and acidic residues" evidence="1">
    <location>
        <begin position="23"/>
        <end position="32"/>
    </location>
</feature>
<evidence type="ECO:0000256" key="1">
    <source>
        <dbReference type="SAM" id="MobiDB-lite"/>
    </source>
</evidence>
<organism evidence="2">
    <name type="scientific">marine sediment metagenome</name>
    <dbReference type="NCBI Taxonomy" id="412755"/>
    <lineage>
        <taxon>unclassified sequences</taxon>
        <taxon>metagenomes</taxon>
        <taxon>ecological metagenomes</taxon>
    </lineage>
</organism>
<dbReference type="AlphaFoldDB" id="A0A0F9HR97"/>
<accession>A0A0F9HR97</accession>
<comment type="caution">
    <text evidence="2">The sequence shown here is derived from an EMBL/GenBank/DDBJ whole genome shotgun (WGS) entry which is preliminary data.</text>
</comment>
<feature type="region of interest" description="Disordered" evidence="1">
    <location>
        <begin position="1"/>
        <end position="71"/>
    </location>
</feature>
<protein>
    <recommendedName>
        <fullName evidence="3">Peptidase</fullName>
    </recommendedName>
</protein>
<proteinExistence type="predicted"/>
<name>A0A0F9HR97_9ZZZZ</name>
<sequence length="215" mass="23444">MSDELNQDIEGKEDTLLTDGSTDEGKTEEQKALEATAESQKVEAEANKAEDSKADEDKGKSPKDYEDFKLPEGVELDEVALADFVPMAKEAGLTQEQAQKLVDFQAKRVQEYSDSQEKAWTDMQESWRVATKSDKEIGGPAFDQSLAQAKTFLKAYGTPELMEALDTTGMGNHPEVIRAFARAGKAMGDDKLAIGGPGDGKKLAEDIMFPNQSSI</sequence>
<gene>
    <name evidence="2" type="ORF">LCGC14_1674220</name>
</gene>
<evidence type="ECO:0008006" key="3">
    <source>
        <dbReference type="Google" id="ProtNLM"/>
    </source>
</evidence>